<protein>
    <submittedName>
        <fullName evidence="1">Uncharacterized protein</fullName>
    </submittedName>
</protein>
<dbReference type="InterPro" id="IPR053855">
    <property type="entry name" value="DUF6931"/>
</dbReference>
<proteinExistence type="predicted"/>
<dbReference type="Pfam" id="PF22011">
    <property type="entry name" value="DUF6931"/>
    <property type="match status" value="1"/>
</dbReference>
<reference evidence="1 2" key="1">
    <citation type="submission" date="2016-12" db="EMBL/GenBank/DDBJ databases">
        <authorList>
            <person name="Song W.-J."/>
            <person name="Kurnit D.M."/>
        </authorList>
    </citation>
    <scope>NUCLEOTIDE SEQUENCE [LARGE SCALE GENOMIC DNA]</scope>
    <source>
        <strain evidence="1 2">DSM 19599</strain>
    </source>
</reference>
<dbReference type="AlphaFoldDB" id="A0A1M7ZQT6"/>
<dbReference type="OrthoDB" id="5572566at2"/>
<keyword evidence="2" id="KW-1185">Reference proteome</keyword>
<evidence type="ECO:0000313" key="1">
    <source>
        <dbReference type="EMBL" id="SHO67169.1"/>
    </source>
</evidence>
<dbReference type="STRING" id="1123029.SAMN02745172_03842"/>
<name>A0A1M7ZQT6_9HYPH</name>
<dbReference type="RefSeq" id="WP_073631728.1">
    <property type="nucleotide sequence ID" value="NZ_FRXO01000011.1"/>
</dbReference>
<evidence type="ECO:0000313" key="2">
    <source>
        <dbReference type="Proteomes" id="UP000186406"/>
    </source>
</evidence>
<organism evidence="1 2">
    <name type="scientific">Pseudoxanthobacter soli DSM 19599</name>
    <dbReference type="NCBI Taxonomy" id="1123029"/>
    <lineage>
        <taxon>Bacteria</taxon>
        <taxon>Pseudomonadati</taxon>
        <taxon>Pseudomonadota</taxon>
        <taxon>Alphaproteobacteria</taxon>
        <taxon>Hyphomicrobiales</taxon>
        <taxon>Segnochrobactraceae</taxon>
        <taxon>Pseudoxanthobacter</taxon>
    </lineage>
</organism>
<gene>
    <name evidence="1" type="ORF">SAMN02745172_03842</name>
</gene>
<sequence>MEIGFLPKVRFSLAAQMFAILEPSEEVAALSPPDQPAADLIVALAGAGQYVDAIRYLAVALPRREAVWWACVVGETMLGDVTTADSPEGAAWKAAEAWVYEPTELRRQATYPVADALKFNTAGAYAALGAFWSGGSLAPPESGQVVPPGDGLTGSAVGASILLSCVPGDARSIGKRHMAALSIGADIANGGSGKRAP</sequence>
<accession>A0A1M7ZQT6</accession>
<dbReference type="Proteomes" id="UP000186406">
    <property type="component" value="Unassembled WGS sequence"/>
</dbReference>
<dbReference type="EMBL" id="FRXO01000011">
    <property type="protein sequence ID" value="SHO67169.1"/>
    <property type="molecule type" value="Genomic_DNA"/>
</dbReference>